<dbReference type="SUPFAM" id="SSF46689">
    <property type="entry name" value="Homeodomain-like"/>
    <property type="match status" value="1"/>
</dbReference>
<evidence type="ECO:0000256" key="7">
    <source>
        <dbReference type="ARBA" id="ARBA00022840"/>
    </source>
</evidence>
<dbReference type="AlphaFoldDB" id="A0A1V4I0K4"/>
<keyword evidence="12" id="KW-0804">Transcription</keyword>
<organism evidence="20 21">
    <name type="scientific">Nitrobacter vulgaris</name>
    <dbReference type="NCBI Taxonomy" id="29421"/>
    <lineage>
        <taxon>Bacteria</taxon>
        <taxon>Pseudomonadati</taxon>
        <taxon>Pseudomonadota</taxon>
        <taxon>Alphaproteobacteria</taxon>
        <taxon>Hyphomicrobiales</taxon>
        <taxon>Nitrobacteraceae</taxon>
        <taxon>Nitrobacter</taxon>
    </lineage>
</organism>
<dbReference type="InterPro" id="IPR009057">
    <property type="entry name" value="Homeodomain-like_sf"/>
</dbReference>
<dbReference type="Pfam" id="PF02954">
    <property type="entry name" value="HTH_8"/>
    <property type="match status" value="1"/>
</dbReference>
<keyword evidence="21" id="KW-1185">Reference proteome</keyword>
<dbReference type="GO" id="GO:0000160">
    <property type="term" value="P:phosphorelay signal transduction system"/>
    <property type="evidence" value="ECO:0007669"/>
    <property type="project" value="UniProtKB-KW"/>
</dbReference>
<dbReference type="FunFam" id="3.40.50.300:FF:000006">
    <property type="entry name" value="DNA-binding transcriptional regulator NtrC"/>
    <property type="match status" value="1"/>
</dbReference>
<keyword evidence="8" id="KW-0902">Two-component regulatory system</keyword>
<evidence type="ECO:0000256" key="2">
    <source>
        <dbReference type="ARBA" id="ARBA00019059"/>
    </source>
</evidence>
<dbReference type="RefSeq" id="WP_079446057.1">
    <property type="nucleotide sequence ID" value="NZ_MWPQ01000024.1"/>
</dbReference>
<feature type="domain" description="Response regulatory" evidence="19">
    <location>
        <begin position="4"/>
        <end position="121"/>
    </location>
</feature>
<dbReference type="Pfam" id="PF00072">
    <property type="entry name" value="Response_reg"/>
    <property type="match status" value="1"/>
</dbReference>
<dbReference type="PANTHER" id="PTHR32071:SF95">
    <property type="entry name" value="DNA-BINDING TRANSCRIPTIONAL REGULATOR NTRC"/>
    <property type="match status" value="1"/>
</dbReference>
<feature type="modified residue" description="4-aspartylphosphate" evidence="17">
    <location>
        <position position="56"/>
    </location>
</feature>
<evidence type="ECO:0000256" key="5">
    <source>
        <dbReference type="ARBA" id="ARBA00022553"/>
    </source>
</evidence>
<dbReference type="Pfam" id="PF25601">
    <property type="entry name" value="AAA_lid_14"/>
    <property type="match status" value="1"/>
</dbReference>
<dbReference type="STRING" id="29421.B2M20_05420"/>
<evidence type="ECO:0000256" key="1">
    <source>
        <dbReference type="ARBA" id="ARBA00004496"/>
    </source>
</evidence>
<evidence type="ECO:0000256" key="9">
    <source>
        <dbReference type="ARBA" id="ARBA00023015"/>
    </source>
</evidence>
<dbReference type="Gene3D" id="1.10.10.60">
    <property type="entry name" value="Homeodomain-like"/>
    <property type="match status" value="1"/>
</dbReference>
<keyword evidence="4" id="KW-0678">Repressor</keyword>
<comment type="caution">
    <text evidence="20">The sequence shown here is derived from an EMBL/GenBank/DDBJ whole genome shotgun (WGS) entry which is preliminary data.</text>
</comment>
<keyword evidence="9" id="KW-0805">Transcription regulation</keyword>
<keyword evidence="7" id="KW-0067">ATP-binding</keyword>
<evidence type="ECO:0000256" key="6">
    <source>
        <dbReference type="ARBA" id="ARBA00022741"/>
    </source>
</evidence>
<dbReference type="InterPro" id="IPR025943">
    <property type="entry name" value="Sigma_54_int_dom_ATP-bd_2"/>
</dbReference>
<dbReference type="PROSITE" id="PS00688">
    <property type="entry name" value="SIGMA54_INTERACT_3"/>
    <property type="match status" value="1"/>
</dbReference>
<keyword evidence="13" id="KW-0535">Nitrogen fixation</keyword>
<accession>A0A1V4I0K4</accession>
<comment type="function">
    <text evidence="16">Member of the two-component regulatory system NtrB/NtrC, which controls expression of the nitrogen-regulated (ntr) genes in response to nitrogen limitation. Phosphorylated NtrC binds directly to DNA and stimulates the formation of open promoter-sigma54-RNA polymerase complexes.</text>
</comment>
<dbReference type="InterPro" id="IPR011006">
    <property type="entry name" value="CheY-like_superfamily"/>
</dbReference>
<comment type="subcellular location">
    <subcellularLocation>
        <location evidence="1">Cytoplasm</location>
    </subcellularLocation>
</comment>
<evidence type="ECO:0000256" key="3">
    <source>
        <dbReference type="ARBA" id="ARBA00022490"/>
    </source>
</evidence>
<dbReference type="GO" id="GO:0005524">
    <property type="term" value="F:ATP binding"/>
    <property type="evidence" value="ECO:0007669"/>
    <property type="project" value="UniProtKB-KW"/>
</dbReference>
<evidence type="ECO:0000256" key="17">
    <source>
        <dbReference type="PROSITE-ProRule" id="PRU00169"/>
    </source>
</evidence>
<dbReference type="PANTHER" id="PTHR32071">
    <property type="entry name" value="TRANSCRIPTIONAL REGULATORY PROTEIN"/>
    <property type="match status" value="1"/>
</dbReference>
<keyword evidence="10" id="KW-0238">DNA-binding</keyword>
<evidence type="ECO:0000256" key="4">
    <source>
        <dbReference type="ARBA" id="ARBA00022491"/>
    </source>
</evidence>
<dbReference type="InterPro" id="IPR025944">
    <property type="entry name" value="Sigma_54_int_dom_CS"/>
</dbReference>
<gene>
    <name evidence="20" type="ORF">B2M20_05420</name>
</gene>
<dbReference type="PROSITE" id="PS00675">
    <property type="entry name" value="SIGMA54_INTERACT_1"/>
    <property type="match status" value="1"/>
</dbReference>
<feature type="domain" description="Sigma-54 factor interaction" evidence="18">
    <location>
        <begin position="146"/>
        <end position="375"/>
    </location>
</feature>
<dbReference type="GO" id="GO:0005737">
    <property type="term" value="C:cytoplasm"/>
    <property type="evidence" value="ECO:0007669"/>
    <property type="project" value="UniProtKB-SubCell"/>
</dbReference>
<dbReference type="PROSITE" id="PS00676">
    <property type="entry name" value="SIGMA54_INTERACT_2"/>
    <property type="match status" value="1"/>
</dbReference>
<dbReference type="GO" id="GO:0006355">
    <property type="term" value="P:regulation of DNA-templated transcription"/>
    <property type="evidence" value="ECO:0007669"/>
    <property type="project" value="InterPro"/>
</dbReference>
<dbReference type="SUPFAM" id="SSF52172">
    <property type="entry name" value="CheY-like"/>
    <property type="match status" value="1"/>
</dbReference>
<dbReference type="SUPFAM" id="SSF52540">
    <property type="entry name" value="P-loop containing nucleoside triphosphate hydrolases"/>
    <property type="match status" value="1"/>
</dbReference>
<dbReference type="Gene3D" id="3.40.50.300">
    <property type="entry name" value="P-loop containing nucleotide triphosphate hydrolases"/>
    <property type="match status" value="1"/>
</dbReference>
<dbReference type="InterPro" id="IPR058031">
    <property type="entry name" value="AAA_lid_NorR"/>
</dbReference>
<reference evidence="20 21" key="1">
    <citation type="submission" date="2017-02" db="EMBL/GenBank/DDBJ databases">
        <title>Genome sequence of the nitrite-oxidizing bacterium Nitrobacter vulgaris strain Ab1.</title>
        <authorList>
            <person name="Mellbye B.L."/>
            <person name="Davis E.W."/>
            <person name="Spieck E."/>
            <person name="Chang J.H."/>
            <person name="Bottomley P.J."/>
            <person name="Sayavedra-Soto L.A."/>
        </authorList>
    </citation>
    <scope>NUCLEOTIDE SEQUENCE [LARGE SCALE GENOMIC DNA]</scope>
    <source>
        <strain evidence="20 21">Ab1</strain>
    </source>
</reference>
<proteinExistence type="predicted"/>
<dbReference type="Gene3D" id="1.10.8.60">
    <property type="match status" value="1"/>
</dbReference>
<dbReference type="PROSITE" id="PS50110">
    <property type="entry name" value="RESPONSE_REGULATORY"/>
    <property type="match status" value="1"/>
</dbReference>
<dbReference type="InterPro" id="IPR003593">
    <property type="entry name" value="AAA+_ATPase"/>
</dbReference>
<evidence type="ECO:0000313" key="20">
    <source>
        <dbReference type="EMBL" id="OPH83757.1"/>
    </source>
</evidence>
<dbReference type="InterPro" id="IPR002078">
    <property type="entry name" value="Sigma_54_int"/>
</dbReference>
<dbReference type="InterPro" id="IPR025662">
    <property type="entry name" value="Sigma_54_int_dom_ATP-bd_1"/>
</dbReference>
<dbReference type="PROSITE" id="PS50045">
    <property type="entry name" value="SIGMA54_INTERACT_4"/>
    <property type="match status" value="1"/>
</dbReference>
<evidence type="ECO:0000256" key="10">
    <source>
        <dbReference type="ARBA" id="ARBA00023125"/>
    </source>
</evidence>
<dbReference type="Pfam" id="PF00158">
    <property type="entry name" value="Sigma54_activat"/>
    <property type="match status" value="1"/>
</dbReference>
<dbReference type="EMBL" id="MWPQ01000024">
    <property type="protein sequence ID" value="OPH83757.1"/>
    <property type="molecule type" value="Genomic_DNA"/>
</dbReference>
<evidence type="ECO:0000256" key="15">
    <source>
        <dbReference type="ARBA" id="ARBA00031910"/>
    </source>
</evidence>
<evidence type="ECO:0000256" key="13">
    <source>
        <dbReference type="ARBA" id="ARBA00023231"/>
    </source>
</evidence>
<protein>
    <recommendedName>
        <fullName evidence="2">DNA-binding transcriptional regulator NtrC</fullName>
    </recommendedName>
    <alternativeName>
        <fullName evidence="14">Nitrogen regulation protein NR(I)</fullName>
    </alternativeName>
    <alternativeName>
        <fullName evidence="15">Nitrogen regulator I</fullName>
    </alternativeName>
</protein>
<dbReference type="Gene3D" id="3.40.50.2300">
    <property type="match status" value="1"/>
</dbReference>
<dbReference type="CDD" id="cd00009">
    <property type="entry name" value="AAA"/>
    <property type="match status" value="1"/>
</dbReference>
<evidence type="ECO:0000256" key="8">
    <source>
        <dbReference type="ARBA" id="ARBA00023012"/>
    </source>
</evidence>
<keyword evidence="3" id="KW-0963">Cytoplasm</keyword>
<dbReference type="Proteomes" id="UP000189940">
    <property type="component" value="Unassembled WGS sequence"/>
</dbReference>
<evidence type="ECO:0000256" key="14">
    <source>
        <dbReference type="ARBA" id="ARBA00029881"/>
    </source>
</evidence>
<keyword evidence="5 17" id="KW-0597">Phosphoprotein</keyword>
<evidence type="ECO:0000256" key="11">
    <source>
        <dbReference type="ARBA" id="ARBA00023159"/>
    </source>
</evidence>
<name>A0A1V4I0K4_NITVU</name>
<evidence type="ECO:0000259" key="18">
    <source>
        <dbReference type="PROSITE" id="PS50045"/>
    </source>
</evidence>
<dbReference type="OrthoDB" id="9762726at2"/>
<dbReference type="InterPro" id="IPR027417">
    <property type="entry name" value="P-loop_NTPase"/>
</dbReference>
<dbReference type="GO" id="GO:0043565">
    <property type="term" value="F:sequence-specific DNA binding"/>
    <property type="evidence" value="ECO:0007669"/>
    <property type="project" value="InterPro"/>
</dbReference>
<dbReference type="InterPro" id="IPR001789">
    <property type="entry name" value="Sig_transdc_resp-reg_receiver"/>
</dbReference>
<dbReference type="SMART" id="SM00448">
    <property type="entry name" value="REC"/>
    <property type="match status" value="1"/>
</dbReference>
<evidence type="ECO:0000259" key="19">
    <source>
        <dbReference type="PROSITE" id="PS50110"/>
    </source>
</evidence>
<dbReference type="SMART" id="SM00382">
    <property type="entry name" value="AAA"/>
    <property type="match status" value="1"/>
</dbReference>
<keyword evidence="11" id="KW-0010">Activator</keyword>
<dbReference type="InterPro" id="IPR002197">
    <property type="entry name" value="HTH_Fis"/>
</dbReference>
<evidence type="ECO:0000313" key="21">
    <source>
        <dbReference type="Proteomes" id="UP000189940"/>
    </source>
</evidence>
<keyword evidence="6" id="KW-0547">Nucleotide-binding</keyword>
<evidence type="ECO:0000256" key="16">
    <source>
        <dbReference type="ARBA" id="ARBA00043886"/>
    </source>
</evidence>
<sequence length="504" mass="54523">MTATILIADDDAVQRRLVENMVRRCGYETMVVESGDAAVAVMTASDGPVIDALVLDLVMPGLDGMGVLAGIREAGLAIPVIVQTAHGGIDNVVSAMRAGAHDFVVKPVGIERLQVSLRNALNASALKNELQRVRHSREGRLTFADIITRSETMADVMKVAKKAAGSSIPVLIEGESGVGKELFARAIHGTSDRSAKQFIAVNCGAIPDNLVESILFGHEKGSFTGATERHTGKFVEASGGTLFLDEVSELPLAAQVKLLRALQEGAVEAVGGRKPVKVDVRIISATNRRLLDRVKAGQFREDLFYRLHVLPLTIPPLRMRRDDIPNLLRHFLARFCAEEHRTINGISGEAMAGLSQLNWPGNIRQLENAVYRAVVMSEGTHLGLSDFPSTGLQPATDIHPNTYAEAGEPLIMEPVSPRTASNVVNGNDIPLAPTPDPGSLPLFTQDGEVRPLEELEADIIRFAISHYRGQMSEVARRLKIGRSTLYRKLDDIAAKNGIVAKEEQ</sequence>
<evidence type="ECO:0000256" key="12">
    <source>
        <dbReference type="ARBA" id="ARBA00023163"/>
    </source>
</evidence>